<evidence type="ECO:0000313" key="1">
    <source>
        <dbReference type="EMBL" id="KAG5616061.1"/>
    </source>
</evidence>
<protein>
    <submittedName>
        <fullName evidence="1">Uncharacterized protein</fullName>
    </submittedName>
</protein>
<comment type="caution">
    <text evidence="1">The sequence shown here is derived from an EMBL/GenBank/DDBJ whole genome shotgun (WGS) entry which is preliminary data.</text>
</comment>
<dbReference type="Proteomes" id="UP000824120">
    <property type="component" value="Chromosome 3"/>
</dbReference>
<keyword evidence="2" id="KW-1185">Reference proteome</keyword>
<dbReference type="AlphaFoldDB" id="A0A9J5ZUQ7"/>
<accession>A0A9J5ZUQ7</accession>
<reference evidence="1 2" key="1">
    <citation type="submission" date="2020-09" db="EMBL/GenBank/DDBJ databases">
        <title>De no assembly of potato wild relative species, Solanum commersonii.</title>
        <authorList>
            <person name="Cho K."/>
        </authorList>
    </citation>
    <scope>NUCLEOTIDE SEQUENCE [LARGE SCALE GENOMIC DNA]</scope>
    <source>
        <strain evidence="1">LZ3.2</strain>
        <tissue evidence="1">Leaf</tissue>
    </source>
</reference>
<organism evidence="1 2">
    <name type="scientific">Solanum commersonii</name>
    <name type="common">Commerson's wild potato</name>
    <name type="synonym">Commerson's nightshade</name>
    <dbReference type="NCBI Taxonomy" id="4109"/>
    <lineage>
        <taxon>Eukaryota</taxon>
        <taxon>Viridiplantae</taxon>
        <taxon>Streptophyta</taxon>
        <taxon>Embryophyta</taxon>
        <taxon>Tracheophyta</taxon>
        <taxon>Spermatophyta</taxon>
        <taxon>Magnoliopsida</taxon>
        <taxon>eudicotyledons</taxon>
        <taxon>Gunneridae</taxon>
        <taxon>Pentapetalae</taxon>
        <taxon>asterids</taxon>
        <taxon>lamiids</taxon>
        <taxon>Solanales</taxon>
        <taxon>Solanaceae</taxon>
        <taxon>Solanoideae</taxon>
        <taxon>Solaneae</taxon>
        <taxon>Solanum</taxon>
    </lineage>
</organism>
<evidence type="ECO:0000313" key="2">
    <source>
        <dbReference type="Proteomes" id="UP000824120"/>
    </source>
</evidence>
<name>A0A9J5ZUQ7_SOLCO</name>
<proteinExistence type="predicted"/>
<sequence length="69" mass="7970">MRRCLHSQYQHSPLQQEMEDEEAALAYDQAALTMRGPLAHMSMGKICSKNRYDIDGVYRRCCPCCCKRA</sequence>
<dbReference type="EMBL" id="JACXVP010000003">
    <property type="protein sequence ID" value="KAG5616061.1"/>
    <property type="molecule type" value="Genomic_DNA"/>
</dbReference>
<gene>
    <name evidence="1" type="ORF">H5410_015885</name>
</gene>